<dbReference type="SMART" id="SM00448">
    <property type="entry name" value="REC"/>
    <property type="match status" value="1"/>
</dbReference>
<evidence type="ECO:0000259" key="8">
    <source>
        <dbReference type="PROSITE" id="PS50043"/>
    </source>
</evidence>
<dbReference type="PROSITE" id="PS50043">
    <property type="entry name" value="HTH_LUXR_2"/>
    <property type="match status" value="1"/>
</dbReference>
<dbReference type="InterPro" id="IPR058245">
    <property type="entry name" value="NreC/VraR/RcsB-like_REC"/>
</dbReference>
<evidence type="ECO:0000256" key="3">
    <source>
        <dbReference type="ARBA" id="ARBA00023012"/>
    </source>
</evidence>
<evidence type="ECO:0000256" key="1">
    <source>
        <dbReference type="ARBA" id="ARBA00004496"/>
    </source>
</evidence>
<dbReference type="InterPro" id="IPR011006">
    <property type="entry name" value="CheY-like_superfamily"/>
</dbReference>
<evidence type="ECO:0000256" key="2">
    <source>
        <dbReference type="ARBA" id="ARBA00022553"/>
    </source>
</evidence>
<dbReference type="Gene3D" id="3.40.50.2300">
    <property type="match status" value="1"/>
</dbReference>
<dbReference type="InterPro" id="IPR000792">
    <property type="entry name" value="Tscrpt_reg_LuxR_C"/>
</dbReference>
<dbReference type="PANTHER" id="PTHR43214:SF42">
    <property type="entry name" value="TRANSCRIPTIONAL REGULATORY PROTEIN DESR"/>
    <property type="match status" value="1"/>
</dbReference>
<dbReference type="InterPro" id="IPR016032">
    <property type="entry name" value="Sig_transdc_resp-reg_C-effctor"/>
</dbReference>
<accession>A0ABV1MT24</accession>
<comment type="caution">
    <text evidence="7">Lacks conserved residue(s) required for the propagation of feature annotation.</text>
</comment>
<name>A0ABV1MT24_9BACI</name>
<dbReference type="EMBL" id="JBEGDG010000006">
    <property type="protein sequence ID" value="MEQ6355044.1"/>
    <property type="molecule type" value="Genomic_DNA"/>
</dbReference>
<comment type="subcellular location">
    <subcellularLocation>
        <location evidence="1">Cytoplasm</location>
    </subcellularLocation>
</comment>
<sequence>MNIKLLLVDNRQLVLECLKHRLNKEPNICVIGTLSNPEYLHHEIITNSPDIVLINLQMELSNKIDLTKLLKNIPHLRVIILSKCKCSEYIRSSYNAGASAFISEEKSFQELIFTIRQVFLGDKRFPKVEKDQIDKMLTPKESEVLKRIAEDKTNIEISEEMMISIRTVEYHISSIIRKLNVESRVGAVVTAIKRGLLSIK</sequence>
<dbReference type="PANTHER" id="PTHR43214">
    <property type="entry name" value="TWO-COMPONENT RESPONSE REGULATOR"/>
    <property type="match status" value="1"/>
</dbReference>
<evidence type="ECO:0000259" key="9">
    <source>
        <dbReference type="PROSITE" id="PS50110"/>
    </source>
</evidence>
<evidence type="ECO:0000256" key="6">
    <source>
        <dbReference type="ARBA" id="ARBA00023163"/>
    </source>
</evidence>
<keyword evidence="4" id="KW-0805">Transcription regulation</keyword>
<evidence type="ECO:0000256" key="4">
    <source>
        <dbReference type="ARBA" id="ARBA00023015"/>
    </source>
</evidence>
<keyword evidence="2" id="KW-0597">Phosphoprotein</keyword>
<dbReference type="PROSITE" id="PS50110">
    <property type="entry name" value="RESPONSE_REGULATORY"/>
    <property type="match status" value="1"/>
</dbReference>
<dbReference type="CDD" id="cd17535">
    <property type="entry name" value="REC_NarL-like"/>
    <property type="match status" value="1"/>
</dbReference>
<dbReference type="SMART" id="SM00421">
    <property type="entry name" value="HTH_LUXR"/>
    <property type="match status" value="1"/>
</dbReference>
<dbReference type="PRINTS" id="PR00038">
    <property type="entry name" value="HTHLUXR"/>
</dbReference>
<dbReference type="SUPFAM" id="SSF46894">
    <property type="entry name" value="C-terminal effector domain of the bipartite response regulators"/>
    <property type="match status" value="1"/>
</dbReference>
<dbReference type="InterPro" id="IPR036388">
    <property type="entry name" value="WH-like_DNA-bd_sf"/>
</dbReference>
<dbReference type="InterPro" id="IPR001789">
    <property type="entry name" value="Sig_transdc_resp-reg_receiver"/>
</dbReference>
<dbReference type="RefSeq" id="WP_349659676.1">
    <property type="nucleotide sequence ID" value="NZ_JBEGDG010000006.1"/>
</dbReference>
<evidence type="ECO:0000256" key="7">
    <source>
        <dbReference type="PROSITE-ProRule" id="PRU00169"/>
    </source>
</evidence>
<organism evidence="10 11">
    <name type="scientific">Lysinibacillus zambalensis</name>
    <dbReference type="NCBI Taxonomy" id="3160866"/>
    <lineage>
        <taxon>Bacteria</taxon>
        <taxon>Bacillati</taxon>
        <taxon>Bacillota</taxon>
        <taxon>Bacilli</taxon>
        <taxon>Bacillales</taxon>
        <taxon>Bacillaceae</taxon>
        <taxon>Lysinibacillus</taxon>
    </lineage>
</organism>
<feature type="domain" description="HTH luxR-type" evidence="8">
    <location>
        <begin position="130"/>
        <end position="195"/>
    </location>
</feature>
<evidence type="ECO:0000313" key="10">
    <source>
        <dbReference type="EMBL" id="MEQ6355044.1"/>
    </source>
</evidence>
<dbReference type="Pfam" id="PF00196">
    <property type="entry name" value="GerE"/>
    <property type="match status" value="1"/>
</dbReference>
<keyword evidence="6" id="KW-0804">Transcription</keyword>
<dbReference type="Gene3D" id="1.10.10.10">
    <property type="entry name" value="Winged helix-like DNA-binding domain superfamily/Winged helix DNA-binding domain"/>
    <property type="match status" value="1"/>
</dbReference>
<evidence type="ECO:0000313" key="11">
    <source>
        <dbReference type="Proteomes" id="UP001478862"/>
    </source>
</evidence>
<keyword evidence="11" id="KW-1185">Reference proteome</keyword>
<protein>
    <submittedName>
        <fullName evidence="10">Response regulator transcription factor</fullName>
    </submittedName>
</protein>
<keyword evidence="3" id="KW-0902">Two-component regulatory system</keyword>
<gene>
    <name evidence="10" type="ORF">ABNX05_10490</name>
</gene>
<dbReference type="PROSITE" id="PS00622">
    <property type="entry name" value="HTH_LUXR_1"/>
    <property type="match status" value="1"/>
</dbReference>
<comment type="caution">
    <text evidence="10">The sequence shown here is derived from an EMBL/GenBank/DDBJ whole genome shotgun (WGS) entry which is preliminary data.</text>
</comment>
<dbReference type="Proteomes" id="UP001478862">
    <property type="component" value="Unassembled WGS sequence"/>
</dbReference>
<dbReference type="Pfam" id="PF00072">
    <property type="entry name" value="Response_reg"/>
    <property type="match status" value="1"/>
</dbReference>
<dbReference type="CDD" id="cd06170">
    <property type="entry name" value="LuxR_C_like"/>
    <property type="match status" value="1"/>
</dbReference>
<dbReference type="InterPro" id="IPR039420">
    <property type="entry name" value="WalR-like"/>
</dbReference>
<dbReference type="SUPFAM" id="SSF52172">
    <property type="entry name" value="CheY-like"/>
    <property type="match status" value="1"/>
</dbReference>
<proteinExistence type="predicted"/>
<feature type="domain" description="Response regulatory" evidence="9">
    <location>
        <begin position="4"/>
        <end position="119"/>
    </location>
</feature>
<keyword evidence="5" id="KW-0238">DNA-binding</keyword>
<reference evidence="10 11" key="1">
    <citation type="submission" date="2024-06" db="EMBL/GenBank/DDBJ databases">
        <title>Lysinibacillus zambalefons sp. nov., a Novel Firmicute Isolated from the Poon Bato Zambales Hyperalkaline Spring.</title>
        <authorList>
            <person name="Aja J.A."/>
            <person name="Lazaro J.E.H."/>
            <person name="Llorin L.D."/>
            <person name="Lim K.R."/>
            <person name="Teodosio J."/>
            <person name="Dalisay D.S."/>
        </authorList>
    </citation>
    <scope>NUCLEOTIDE SEQUENCE [LARGE SCALE GENOMIC DNA]</scope>
    <source>
        <strain evidence="10 11">M3</strain>
    </source>
</reference>
<evidence type="ECO:0000256" key="5">
    <source>
        <dbReference type="ARBA" id="ARBA00023125"/>
    </source>
</evidence>